<keyword evidence="2" id="KW-0539">Nucleus</keyword>
<feature type="non-terminal residue" evidence="4">
    <location>
        <position position="221"/>
    </location>
</feature>
<evidence type="ECO:0000256" key="2">
    <source>
        <dbReference type="ARBA" id="ARBA00023242"/>
    </source>
</evidence>
<dbReference type="HOGENOM" id="CLU_105150_0_0_1"/>
<keyword evidence="5" id="KW-1185">Reference proteome</keyword>
<dbReference type="EMBL" id="KL198105">
    <property type="protein sequence ID" value="KDQ07533.1"/>
    <property type="molecule type" value="Genomic_DNA"/>
</dbReference>
<dbReference type="OrthoDB" id="4934715at2759"/>
<dbReference type="AlphaFoldDB" id="A0A067LVZ2"/>
<protein>
    <recommendedName>
        <fullName evidence="3">Xylanolytic transcriptional activator regulatory domain-containing protein</fullName>
    </recommendedName>
</protein>
<dbReference type="InterPro" id="IPR050613">
    <property type="entry name" value="Sec_Metabolite_Reg"/>
</dbReference>
<name>A0A067LVZ2_BOTB1</name>
<proteinExistence type="predicted"/>
<evidence type="ECO:0000256" key="1">
    <source>
        <dbReference type="ARBA" id="ARBA00004123"/>
    </source>
</evidence>
<dbReference type="Proteomes" id="UP000027195">
    <property type="component" value="Unassembled WGS sequence"/>
</dbReference>
<dbReference type="GO" id="GO:0003677">
    <property type="term" value="F:DNA binding"/>
    <property type="evidence" value="ECO:0007669"/>
    <property type="project" value="InterPro"/>
</dbReference>
<sequence>MFELSSYQYDLDFVFATLLQCLYLLHDGKPRIAHTLYPTLGKLVNVARIMGLHMDPDEHNKHSLFDAEMRRRAWWEVYYCDLFISDFLGQDPSIHDAAYTCQMPADVDDVRFNPSSSVLPSPKDHSNFTYFILKCKLAQLVKSMKKRTFREPGSPEPSLDATTAFETEVQTWLSELPPAFRYKPQGGADLLNSPHALIAQRCELVTIANVLILKLFMPFCK</sequence>
<dbReference type="SMART" id="SM00906">
    <property type="entry name" value="Fungal_trans"/>
    <property type="match status" value="1"/>
</dbReference>
<reference evidence="5" key="1">
    <citation type="journal article" date="2014" name="Proc. Natl. Acad. Sci. U.S.A.">
        <title>Extensive sampling of basidiomycete genomes demonstrates inadequacy of the white-rot/brown-rot paradigm for wood decay fungi.</title>
        <authorList>
            <person name="Riley R."/>
            <person name="Salamov A.A."/>
            <person name="Brown D.W."/>
            <person name="Nagy L.G."/>
            <person name="Floudas D."/>
            <person name="Held B.W."/>
            <person name="Levasseur A."/>
            <person name="Lombard V."/>
            <person name="Morin E."/>
            <person name="Otillar R."/>
            <person name="Lindquist E.A."/>
            <person name="Sun H."/>
            <person name="LaButti K.M."/>
            <person name="Schmutz J."/>
            <person name="Jabbour D."/>
            <person name="Luo H."/>
            <person name="Baker S.E."/>
            <person name="Pisabarro A.G."/>
            <person name="Walton J.D."/>
            <person name="Blanchette R.A."/>
            <person name="Henrissat B."/>
            <person name="Martin F."/>
            <person name="Cullen D."/>
            <person name="Hibbett D.S."/>
            <person name="Grigoriev I.V."/>
        </authorList>
    </citation>
    <scope>NUCLEOTIDE SEQUENCE [LARGE SCALE GENOMIC DNA]</scope>
    <source>
        <strain evidence="5">FD-172 SS1</strain>
    </source>
</reference>
<comment type="subcellular location">
    <subcellularLocation>
        <location evidence="1">Nucleus</location>
    </subcellularLocation>
</comment>
<dbReference type="PANTHER" id="PTHR31001">
    <property type="entry name" value="UNCHARACTERIZED TRANSCRIPTIONAL REGULATORY PROTEIN"/>
    <property type="match status" value="1"/>
</dbReference>
<evidence type="ECO:0000259" key="3">
    <source>
        <dbReference type="SMART" id="SM00906"/>
    </source>
</evidence>
<organism evidence="4 5">
    <name type="scientific">Botryobasidium botryosum (strain FD-172 SS1)</name>
    <dbReference type="NCBI Taxonomy" id="930990"/>
    <lineage>
        <taxon>Eukaryota</taxon>
        <taxon>Fungi</taxon>
        <taxon>Dikarya</taxon>
        <taxon>Basidiomycota</taxon>
        <taxon>Agaricomycotina</taxon>
        <taxon>Agaricomycetes</taxon>
        <taxon>Cantharellales</taxon>
        <taxon>Botryobasidiaceae</taxon>
        <taxon>Botryobasidium</taxon>
    </lineage>
</organism>
<dbReference type="CDD" id="cd12148">
    <property type="entry name" value="fungal_TF_MHR"/>
    <property type="match status" value="1"/>
</dbReference>
<feature type="domain" description="Xylanolytic transcriptional activator regulatory" evidence="3">
    <location>
        <begin position="36"/>
        <end position="110"/>
    </location>
</feature>
<dbReference type="GO" id="GO:0008270">
    <property type="term" value="F:zinc ion binding"/>
    <property type="evidence" value="ECO:0007669"/>
    <property type="project" value="InterPro"/>
</dbReference>
<dbReference type="Pfam" id="PF04082">
    <property type="entry name" value="Fungal_trans"/>
    <property type="match status" value="1"/>
</dbReference>
<dbReference type="InParanoid" id="A0A067LVZ2"/>
<accession>A0A067LVZ2</accession>
<dbReference type="STRING" id="930990.A0A067LVZ2"/>
<dbReference type="InterPro" id="IPR007219">
    <property type="entry name" value="XnlR_reg_dom"/>
</dbReference>
<gene>
    <name evidence="4" type="ORF">BOTBODRAFT_119902</name>
</gene>
<evidence type="ECO:0000313" key="4">
    <source>
        <dbReference type="EMBL" id="KDQ07533.1"/>
    </source>
</evidence>
<evidence type="ECO:0000313" key="5">
    <source>
        <dbReference type="Proteomes" id="UP000027195"/>
    </source>
</evidence>
<dbReference type="PANTHER" id="PTHR31001:SF81">
    <property type="entry name" value="ZN(II)2CYS6 TRANSCRIPTION FACTOR"/>
    <property type="match status" value="1"/>
</dbReference>
<dbReference type="GO" id="GO:0006351">
    <property type="term" value="P:DNA-templated transcription"/>
    <property type="evidence" value="ECO:0007669"/>
    <property type="project" value="InterPro"/>
</dbReference>
<dbReference type="GO" id="GO:0005634">
    <property type="term" value="C:nucleus"/>
    <property type="evidence" value="ECO:0007669"/>
    <property type="project" value="UniProtKB-SubCell"/>
</dbReference>